<gene>
    <name evidence="1" type="ORF">A2151_02135</name>
</gene>
<dbReference type="Proteomes" id="UP000178885">
    <property type="component" value="Unassembled WGS sequence"/>
</dbReference>
<evidence type="ECO:0000313" key="1">
    <source>
        <dbReference type="EMBL" id="OGI45633.1"/>
    </source>
</evidence>
<dbReference type="EMBL" id="MFSU01000099">
    <property type="protein sequence ID" value="OGI45633.1"/>
    <property type="molecule type" value="Genomic_DNA"/>
</dbReference>
<proteinExistence type="predicted"/>
<dbReference type="STRING" id="1817760.A2151_02135"/>
<protein>
    <submittedName>
        <fullName evidence="1">Uncharacterized protein</fullName>
    </submittedName>
</protein>
<reference evidence="1 2" key="1">
    <citation type="journal article" date="2016" name="Nat. Commun.">
        <title>Thousands of microbial genomes shed light on interconnected biogeochemical processes in an aquifer system.</title>
        <authorList>
            <person name="Anantharaman K."/>
            <person name="Brown C.T."/>
            <person name="Hug L.A."/>
            <person name="Sharon I."/>
            <person name="Castelle C.J."/>
            <person name="Probst A.J."/>
            <person name="Thomas B.C."/>
            <person name="Singh A."/>
            <person name="Wilkins M.J."/>
            <person name="Karaoz U."/>
            <person name="Brodie E.L."/>
            <person name="Williams K.H."/>
            <person name="Hubbard S.S."/>
            <person name="Banfield J.F."/>
        </authorList>
    </citation>
    <scope>NUCLEOTIDE SEQUENCE [LARGE SCALE GENOMIC DNA]</scope>
</reference>
<evidence type="ECO:0000313" key="2">
    <source>
        <dbReference type="Proteomes" id="UP000178885"/>
    </source>
</evidence>
<sequence length="83" mass="8944">MRHLGVLLIARQLQQLMRLSKLAVEAIEPPELLLQARALASQLLGKLGIIPDIRLFELAPDLGQALVLGVVVKDPPEFPSGGS</sequence>
<dbReference type="AlphaFoldDB" id="A0A1F6TKG6"/>
<organism evidence="1 2">
    <name type="scientific">Candidatus Muproteobacteria bacterium RBG_16_65_34</name>
    <dbReference type="NCBI Taxonomy" id="1817760"/>
    <lineage>
        <taxon>Bacteria</taxon>
        <taxon>Pseudomonadati</taxon>
        <taxon>Pseudomonadota</taxon>
        <taxon>Candidatus Muproteobacteria</taxon>
    </lineage>
</organism>
<accession>A0A1F6TKG6</accession>
<comment type="caution">
    <text evidence="1">The sequence shown here is derived from an EMBL/GenBank/DDBJ whole genome shotgun (WGS) entry which is preliminary data.</text>
</comment>
<name>A0A1F6TKG6_9PROT</name>